<accession>A0A9X4KJC1</accession>
<proteinExistence type="predicted"/>
<organism evidence="1 2">
    <name type="scientific">Cohnella ginsengisoli</name>
    <dbReference type="NCBI Taxonomy" id="425004"/>
    <lineage>
        <taxon>Bacteria</taxon>
        <taxon>Bacillati</taxon>
        <taxon>Bacillota</taxon>
        <taxon>Bacilli</taxon>
        <taxon>Bacillales</taxon>
        <taxon>Paenibacillaceae</taxon>
        <taxon>Cohnella</taxon>
    </lineage>
</organism>
<dbReference type="Proteomes" id="UP001153387">
    <property type="component" value="Unassembled WGS sequence"/>
</dbReference>
<sequence>MSAKTGQELKEVLKAASKSVREKAKLTGAPLFYMQNGNRVREDADGRKYALIVDGDGKLLEFSIE</sequence>
<dbReference type="RefSeq" id="WP_217597813.1">
    <property type="nucleotide sequence ID" value="NZ_JAPDHZ010000003.1"/>
</dbReference>
<name>A0A9X4KJC1_9BACL</name>
<gene>
    <name evidence="1" type="ORF">OMP38_20595</name>
</gene>
<keyword evidence="2" id="KW-1185">Reference proteome</keyword>
<reference evidence="1 2" key="1">
    <citation type="submission" date="2022-10" db="EMBL/GenBank/DDBJ databases">
        <title>Comparative genomic analysis of Cohnella hashimotonis sp. nov., isolated from the International Space Station.</title>
        <authorList>
            <person name="Simpson A."/>
            <person name="Venkateswaran K."/>
        </authorList>
    </citation>
    <scope>NUCLEOTIDE SEQUENCE [LARGE SCALE GENOMIC DNA]</scope>
    <source>
        <strain evidence="1 2">DSM 18997</strain>
    </source>
</reference>
<dbReference type="AlphaFoldDB" id="A0A9X4KJC1"/>
<comment type="caution">
    <text evidence="1">The sequence shown here is derived from an EMBL/GenBank/DDBJ whole genome shotgun (WGS) entry which is preliminary data.</text>
</comment>
<dbReference type="EMBL" id="JAPDHZ010000003">
    <property type="protein sequence ID" value="MDG0793001.1"/>
    <property type="molecule type" value="Genomic_DNA"/>
</dbReference>
<protein>
    <submittedName>
        <fullName evidence="1">Uncharacterized protein</fullName>
    </submittedName>
</protein>
<evidence type="ECO:0000313" key="1">
    <source>
        <dbReference type="EMBL" id="MDG0793001.1"/>
    </source>
</evidence>
<evidence type="ECO:0000313" key="2">
    <source>
        <dbReference type="Proteomes" id="UP001153387"/>
    </source>
</evidence>